<reference evidence="1 2" key="1">
    <citation type="journal article" date="2019" name="Int. J. Syst. Evol. Microbiol.">
        <title>The Global Catalogue of Microorganisms (GCM) 10K type strain sequencing project: providing services to taxonomists for standard genome sequencing and annotation.</title>
        <authorList>
            <consortium name="The Broad Institute Genomics Platform"/>
            <consortium name="The Broad Institute Genome Sequencing Center for Infectious Disease"/>
            <person name="Wu L."/>
            <person name="Ma J."/>
        </authorList>
    </citation>
    <scope>NUCLEOTIDE SEQUENCE [LARGE SCALE GENOMIC DNA]</scope>
    <source>
        <strain evidence="1 2">JCM 16231</strain>
    </source>
</reference>
<dbReference type="EMBL" id="BAAAGG010000005">
    <property type="protein sequence ID" value="GAA0755448.1"/>
    <property type="molecule type" value="Genomic_DNA"/>
</dbReference>
<name>A0ABN1K5J1_9FLAO</name>
<evidence type="ECO:0000313" key="2">
    <source>
        <dbReference type="Proteomes" id="UP001500185"/>
    </source>
</evidence>
<proteinExistence type="predicted"/>
<protein>
    <recommendedName>
        <fullName evidence="3">Lipocalin-like domain-containing protein</fullName>
    </recommendedName>
</protein>
<dbReference type="Proteomes" id="UP001500185">
    <property type="component" value="Unassembled WGS sequence"/>
</dbReference>
<sequence>MLLSLVNCALESRYSLSNDEKINTELLGEWFVEGNNEEKLIVEKHGAKTYKLILKVSDKTDELISYSKTIEGYQVMNLQTEFEADIINVFYGFEINEKTFAFHEVDDALRNEEFKSKS</sequence>
<organism evidence="1 2">
    <name type="scientific">Psychroflexus lacisalsi</name>
    <dbReference type="NCBI Taxonomy" id="503928"/>
    <lineage>
        <taxon>Bacteria</taxon>
        <taxon>Pseudomonadati</taxon>
        <taxon>Bacteroidota</taxon>
        <taxon>Flavobacteriia</taxon>
        <taxon>Flavobacteriales</taxon>
        <taxon>Flavobacteriaceae</taxon>
        <taxon>Psychroflexus</taxon>
    </lineage>
</organism>
<evidence type="ECO:0008006" key="3">
    <source>
        <dbReference type="Google" id="ProtNLM"/>
    </source>
</evidence>
<gene>
    <name evidence="1" type="ORF">GCM10009433_09970</name>
</gene>
<dbReference type="RefSeq" id="WP_224453529.1">
    <property type="nucleotide sequence ID" value="NZ_BAAAGG010000005.1"/>
</dbReference>
<accession>A0ABN1K5J1</accession>
<evidence type="ECO:0000313" key="1">
    <source>
        <dbReference type="EMBL" id="GAA0755448.1"/>
    </source>
</evidence>
<comment type="caution">
    <text evidence="1">The sequence shown here is derived from an EMBL/GenBank/DDBJ whole genome shotgun (WGS) entry which is preliminary data.</text>
</comment>
<keyword evidence="2" id="KW-1185">Reference proteome</keyword>